<name>A0A934RYP7_9BACT</name>
<proteinExistence type="predicted"/>
<evidence type="ECO:0000313" key="4">
    <source>
        <dbReference type="EMBL" id="MBK1877694.1"/>
    </source>
</evidence>
<dbReference type="EMBL" id="JAENIL010000021">
    <property type="protein sequence ID" value="MBK1877694.1"/>
    <property type="molecule type" value="Genomic_DNA"/>
</dbReference>
<dbReference type="SUPFAM" id="SSF55347">
    <property type="entry name" value="Glyceraldehyde-3-phosphate dehydrogenase-like, C-terminal domain"/>
    <property type="match status" value="1"/>
</dbReference>
<organism evidence="4 5">
    <name type="scientific">Pelagicoccus mobilis</name>
    <dbReference type="NCBI Taxonomy" id="415221"/>
    <lineage>
        <taxon>Bacteria</taxon>
        <taxon>Pseudomonadati</taxon>
        <taxon>Verrucomicrobiota</taxon>
        <taxon>Opitutia</taxon>
        <taxon>Puniceicoccales</taxon>
        <taxon>Pelagicoccaceae</taxon>
        <taxon>Pelagicoccus</taxon>
    </lineage>
</organism>
<dbReference type="InterPro" id="IPR036291">
    <property type="entry name" value="NAD(P)-bd_dom_sf"/>
</dbReference>
<dbReference type="Pfam" id="PF19051">
    <property type="entry name" value="GFO_IDH_MocA_C2"/>
    <property type="match status" value="1"/>
</dbReference>
<protein>
    <submittedName>
        <fullName evidence="4">Gfo/Idh/MocA family oxidoreductase</fullName>
    </submittedName>
</protein>
<dbReference type="PANTHER" id="PTHR43818:SF10">
    <property type="entry name" value="NADH-DEPENDENT DEHYDROGENASE-RELATED"/>
    <property type="match status" value="1"/>
</dbReference>
<dbReference type="PANTHER" id="PTHR43818">
    <property type="entry name" value="BCDNA.GH03377"/>
    <property type="match status" value="1"/>
</dbReference>
<dbReference type="InterPro" id="IPR043906">
    <property type="entry name" value="Gfo/Idh/MocA_OxRdtase_bact_C"/>
</dbReference>
<feature type="signal peptide" evidence="1">
    <location>
        <begin position="1"/>
        <end position="24"/>
    </location>
</feature>
<gene>
    <name evidence="4" type="ORF">JIN87_12520</name>
</gene>
<dbReference type="Gene3D" id="3.30.360.10">
    <property type="entry name" value="Dihydrodipicolinate Reductase, domain 2"/>
    <property type="match status" value="1"/>
</dbReference>
<dbReference type="InterPro" id="IPR006311">
    <property type="entry name" value="TAT_signal"/>
</dbReference>
<evidence type="ECO:0000259" key="3">
    <source>
        <dbReference type="Pfam" id="PF19051"/>
    </source>
</evidence>
<dbReference type="InterPro" id="IPR050463">
    <property type="entry name" value="Gfo/Idh/MocA_oxidrdct_glycsds"/>
</dbReference>
<keyword evidence="5" id="KW-1185">Reference proteome</keyword>
<dbReference type="Proteomes" id="UP000617628">
    <property type="component" value="Unassembled WGS sequence"/>
</dbReference>
<sequence>MRSRRSFIKTVAATTMSVPLFGIAKPGVSANEKLNFAAVGVGGRGAADLNGLMRTGQLNLLAIADVDDVRSQQSREKYPNARVYKDWRELLEKEGDELDLICVATPDHMHGPVSIEAMRMGIPVYGEKPLAHTLKETRYMSEFAKSEGLVTQMGSQYVSSMYERLAVQMLQDGVIGKVKEVHAFCHKKWGDPTPLPQRKDPVPKTLDWDLWLGTAESRSFIGDKYYVPGQWRKRLDFGTGTLGDMGCHILSPVFRALDAHYPLTVKSVGAQPNASNWALNEKVEYVFPGSDMTEGETLKVTWSDGAALPPKKIIDVFGDQMEEQGTIYVGTEGHLMVPFKKLPVPYPQKKYESYRYPKFPPRDHFRDFVSAVKGENVKPLADFYDYGGPLTEIVLLGALSTHFPNKLLKWDVNNLRFKNNREANRLVTKTYREGWEIEGIA</sequence>
<keyword evidence="1" id="KW-0732">Signal</keyword>
<dbReference type="Gene3D" id="3.40.50.720">
    <property type="entry name" value="NAD(P)-binding Rossmann-like Domain"/>
    <property type="match status" value="1"/>
</dbReference>
<evidence type="ECO:0000313" key="5">
    <source>
        <dbReference type="Proteomes" id="UP000617628"/>
    </source>
</evidence>
<dbReference type="PROSITE" id="PS51318">
    <property type="entry name" value="TAT"/>
    <property type="match status" value="1"/>
</dbReference>
<reference evidence="4" key="1">
    <citation type="submission" date="2021-01" db="EMBL/GenBank/DDBJ databases">
        <title>Modified the classification status of verrucomicrobia.</title>
        <authorList>
            <person name="Feng X."/>
        </authorList>
    </citation>
    <scope>NUCLEOTIDE SEQUENCE</scope>
    <source>
        <strain evidence="4">KCTC 13126</strain>
    </source>
</reference>
<feature type="domain" description="Gfo/Idh/MocA-like oxidoreductase bacterial type C-terminal" evidence="3">
    <location>
        <begin position="198"/>
        <end position="437"/>
    </location>
</feature>
<dbReference type="Pfam" id="PF01408">
    <property type="entry name" value="GFO_IDH_MocA"/>
    <property type="match status" value="1"/>
</dbReference>
<evidence type="ECO:0000256" key="1">
    <source>
        <dbReference type="SAM" id="SignalP"/>
    </source>
</evidence>
<accession>A0A934RYP7</accession>
<dbReference type="RefSeq" id="WP_200355908.1">
    <property type="nucleotide sequence ID" value="NZ_JAENIL010000021.1"/>
</dbReference>
<feature type="chain" id="PRO_5037058523" evidence="1">
    <location>
        <begin position="25"/>
        <end position="441"/>
    </location>
</feature>
<comment type="caution">
    <text evidence="4">The sequence shown here is derived from an EMBL/GenBank/DDBJ whole genome shotgun (WGS) entry which is preliminary data.</text>
</comment>
<feature type="domain" description="Gfo/Idh/MocA-like oxidoreductase N-terminal" evidence="2">
    <location>
        <begin position="35"/>
        <end position="154"/>
    </location>
</feature>
<dbReference type="GO" id="GO:0000166">
    <property type="term" value="F:nucleotide binding"/>
    <property type="evidence" value="ECO:0007669"/>
    <property type="project" value="InterPro"/>
</dbReference>
<dbReference type="SUPFAM" id="SSF51735">
    <property type="entry name" value="NAD(P)-binding Rossmann-fold domains"/>
    <property type="match status" value="1"/>
</dbReference>
<dbReference type="AlphaFoldDB" id="A0A934RYP7"/>
<dbReference type="InterPro" id="IPR000683">
    <property type="entry name" value="Gfo/Idh/MocA-like_OxRdtase_N"/>
</dbReference>
<evidence type="ECO:0000259" key="2">
    <source>
        <dbReference type="Pfam" id="PF01408"/>
    </source>
</evidence>